<gene>
    <name evidence="1" type="ORF">CINCED_3A016599</name>
</gene>
<reference evidence="1 2" key="1">
    <citation type="submission" date="2019-08" db="EMBL/GenBank/DDBJ databases">
        <authorList>
            <person name="Alioto T."/>
            <person name="Alioto T."/>
            <person name="Gomez Garrido J."/>
        </authorList>
    </citation>
    <scope>NUCLEOTIDE SEQUENCE [LARGE SCALE GENOMIC DNA]</scope>
</reference>
<dbReference type="AlphaFoldDB" id="A0A5E4N7G7"/>
<organism evidence="1 2">
    <name type="scientific">Cinara cedri</name>
    <dbReference type="NCBI Taxonomy" id="506608"/>
    <lineage>
        <taxon>Eukaryota</taxon>
        <taxon>Metazoa</taxon>
        <taxon>Ecdysozoa</taxon>
        <taxon>Arthropoda</taxon>
        <taxon>Hexapoda</taxon>
        <taxon>Insecta</taxon>
        <taxon>Pterygota</taxon>
        <taxon>Neoptera</taxon>
        <taxon>Paraneoptera</taxon>
        <taxon>Hemiptera</taxon>
        <taxon>Sternorrhyncha</taxon>
        <taxon>Aphidomorpha</taxon>
        <taxon>Aphidoidea</taxon>
        <taxon>Aphididae</taxon>
        <taxon>Lachninae</taxon>
        <taxon>Cinara</taxon>
    </lineage>
</organism>
<accession>A0A5E4N7G7</accession>
<protein>
    <submittedName>
        <fullName evidence="1">Uncharacterized protein</fullName>
    </submittedName>
</protein>
<sequence>MERIYFAYVYSIISICKQIETLTIPLLTFPSLEREMRFTTFDVQFMNKSAATLLESTFKQFNNKQALFLRFVIRDEVAQFHAKASVLRCKDHYVDCQNVISYDMSDICSKLGLLTYFLKDSPQAIKHCPVSGEFAYVNMTMDAEKFGSTFALPGEKWWESYWRMIALFYDGQNTLYATLKLDCYFIEFRSRNRKPII</sequence>
<evidence type="ECO:0000313" key="1">
    <source>
        <dbReference type="EMBL" id="VVC40681.1"/>
    </source>
</evidence>
<evidence type="ECO:0000313" key="2">
    <source>
        <dbReference type="Proteomes" id="UP000325440"/>
    </source>
</evidence>
<dbReference type="OrthoDB" id="6625355at2759"/>
<dbReference type="EMBL" id="CABPRJ010001907">
    <property type="protein sequence ID" value="VVC40681.1"/>
    <property type="molecule type" value="Genomic_DNA"/>
</dbReference>
<dbReference type="Proteomes" id="UP000325440">
    <property type="component" value="Unassembled WGS sequence"/>
</dbReference>
<name>A0A5E4N7G7_9HEMI</name>
<keyword evidence="2" id="KW-1185">Reference proteome</keyword>
<proteinExistence type="predicted"/>